<reference evidence="3 4" key="1">
    <citation type="submission" date="2023-11" db="EMBL/GenBank/DDBJ databases">
        <title>Arctic aerobic anoxygenic photoheterotroph Sediminicoccus rosea KRV36 adapts its photosynthesis to long days of polar summer.</title>
        <authorList>
            <person name="Tomasch J."/>
            <person name="Kopejtka K."/>
            <person name="Bily T."/>
            <person name="Gardiner A.T."/>
            <person name="Gardian Z."/>
            <person name="Shivaramu S."/>
            <person name="Koblizek M."/>
            <person name="Engelhardt F."/>
            <person name="Kaftan D."/>
        </authorList>
    </citation>
    <scope>NUCLEOTIDE SEQUENCE [LARGE SCALE GENOMIC DNA]</scope>
    <source>
        <strain evidence="3 4">R-30</strain>
    </source>
</reference>
<evidence type="ECO:0000256" key="1">
    <source>
        <dbReference type="SAM" id="MobiDB-lite"/>
    </source>
</evidence>
<dbReference type="SUPFAM" id="SSF50475">
    <property type="entry name" value="FMN-binding split barrel"/>
    <property type="match status" value="1"/>
</dbReference>
<organism evidence="3 4">
    <name type="scientific">Sediminicoccus rosea</name>
    <dbReference type="NCBI Taxonomy" id="1225128"/>
    <lineage>
        <taxon>Bacteria</taxon>
        <taxon>Pseudomonadati</taxon>
        <taxon>Pseudomonadota</taxon>
        <taxon>Alphaproteobacteria</taxon>
        <taxon>Acetobacterales</taxon>
        <taxon>Roseomonadaceae</taxon>
        <taxon>Sediminicoccus</taxon>
    </lineage>
</organism>
<accession>A0ABZ0PMN5</accession>
<dbReference type="PANTHER" id="PTHR42815">
    <property type="entry name" value="FAD-BINDING, PUTATIVE (AFU_ORTHOLOGUE AFUA_6G07600)-RELATED"/>
    <property type="match status" value="1"/>
</dbReference>
<dbReference type="PANTHER" id="PTHR42815:SF2">
    <property type="entry name" value="FAD-BINDING, PUTATIVE (AFU_ORTHOLOGUE AFUA_6G07600)-RELATED"/>
    <property type="match status" value="1"/>
</dbReference>
<name>A0ABZ0PMN5_9PROT</name>
<dbReference type="RefSeq" id="WP_318650956.1">
    <property type="nucleotide sequence ID" value="NZ_CP137852.1"/>
</dbReference>
<protein>
    <submittedName>
        <fullName evidence="3">Pyridoxamine 5'-phosphate oxidase family protein</fullName>
    </submittedName>
</protein>
<dbReference type="Pfam" id="PF01243">
    <property type="entry name" value="PNPOx_N"/>
    <property type="match status" value="1"/>
</dbReference>
<evidence type="ECO:0000259" key="2">
    <source>
        <dbReference type="Pfam" id="PF01243"/>
    </source>
</evidence>
<dbReference type="EMBL" id="CP137852">
    <property type="protein sequence ID" value="WPB86999.1"/>
    <property type="molecule type" value="Genomic_DNA"/>
</dbReference>
<evidence type="ECO:0000313" key="4">
    <source>
        <dbReference type="Proteomes" id="UP001305521"/>
    </source>
</evidence>
<gene>
    <name evidence="3" type="ORF">R9Z33_09010</name>
</gene>
<dbReference type="Gene3D" id="2.30.110.10">
    <property type="entry name" value="Electron Transport, Fmn-binding Protein, Chain A"/>
    <property type="match status" value="1"/>
</dbReference>
<dbReference type="InterPro" id="IPR012349">
    <property type="entry name" value="Split_barrel_FMN-bd"/>
</dbReference>
<keyword evidence="4" id="KW-1185">Reference proteome</keyword>
<proteinExistence type="predicted"/>
<feature type="region of interest" description="Disordered" evidence="1">
    <location>
        <begin position="154"/>
        <end position="173"/>
    </location>
</feature>
<evidence type="ECO:0000313" key="3">
    <source>
        <dbReference type="EMBL" id="WPB86999.1"/>
    </source>
</evidence>
<feature type="domain" description="Pyridoxamine 5'-phosphate oxidase N-terminal" evidence="2">
    <location>
        <begin position="36"/>
        <end position="125"/>
    </location>
</feature>
<sequence length="190" mass="21981">MTRPFYHDGMREWQDATDGRRVADALEERRLHRTFWDEDRALITSAPFFFIATGHGQHMDCSIRAGDPGFVTILDDHTLEWPEYDGNSMFRTLGNIARNPHVGLLFLRFDGQSRRLRISGRATIHGVQHRVVRVECLEIYPNCPRYIPDLASGTPSPHVPREGHVPPAPEWKQRDYIRDILPADDPFRPK</sequence>
<dbReference type="InterPro" id="IPR011576">
    <property type="entry name" value="Pyridox_Oxase_N"/>
</dbReference>
<dbReference type="Proteomes" id="UP001305521">
    <property type="component" value="Chromosome"/>
</dbReference>